<proteinExistence type="predicted"/>
<evidence type="ECO:0000313" key="2">
    <source>
        <dbReference type="Proteomes" id="UP000319764"/>
    </source>
</evidence>
<protein>
    <submittedName>
        <fullName evidence="1">E4-ORFD</fullName>
    </submittedName>
</protein>
<name>A0A3G9EY17_9ADEN</name>
<accession>A0A3G9EY17</accession>
<keyword evidence="2" id="KW-1185">Reference proteome</keyword>
<evidence type="ECO:0000313" key="1">
    <source>
        <dbReference type="EMBL" id="BBE29325.1"/>
    </source>
</evidence>
<reference evidence="2" key="1">
    <citation type="submission" date="2018-05" db="EMBL/GenBank/DDBJ databases">
        <title>Isolation of two bat adenoviruses from Japanese wild bats.</title>
        <authorList>
            <person name="Kobayashi T."/>
            <person name="Murakami S."/>
            <person name="Horimoto T."/>
        </authorList>
    </citation>
    <scope>NUCLEOTIDE SEQUENCE [LARGE SCALE GENOMIC DNA]</scope>
    <source>
        <strain evidence="2">Vs9</strain>
    </source>
</reference>
<organism evidence="1 2">
    <name type="scientific">Bat mastadenovirus</name>
    <dbReference type="NCBI Taxonomy" id="740971"/>
    <lineage>
        <taxon>Viruses</taxon>
        <taxon>Varidnaviria</taxon>
        <taxon>Bamfordvirae</taxon>
        <taxon>Preplasmiviricota</taxon>
        <taxon>Polisuviricotina</taxon>
        <taxon>Pharingeaviricetes</taxon>
        <taxon>Rowavirales</taxon>
        <taxon>Adenoviridae</taxon>
        <taxon>Mastadenovirus</taxon>
        <taxon>Mastadenovirus asiensse</taxon>
    </lineage>
</organism>
<dbReference type="Proteomes" id="UP000319764">
    <property type="component" value="Segment"/>
</dbReference>
<dbReference type="KEGG" id="vg:80528027"/>
<sequence length="126" mass="14609">MAGTQLPSACLKGTIHYTEDFMQELEPLVENVEEFLVELTMDTVCFHLADCLLKHTDRHKPGLTLKLIFYSPSLYTNPDLGLHYKQMLGIEIKRAINDHPKIKHRFIDREVVHLNLTQAFSFSSYF</sequence>
<dbReference type="EMBL" id="LC385827">
    <property type="protein sequence ID" value="BBE29325.1"/>
    <property type="molecule type" value="Genomic_DNA"/>
</dbReference>
<dbReference type="RefSeq" id="YP_010790621.1">
    <property type="nucleotide sequence ID" value="NC_075450.1"/>
</dbReference>
<dbReference type="GeneID" id="80528027"/>